<dbReference type="InterPro" id="IPR036291">
    <property type="entry name" value="NAD(P)-bd_dom_sf"/>
</dbReference>
<dbReference type="SUPFAM" id="SSF51735">
    <property type="entry name" value="NAD(P)-binding Rossmann-fold domains"/>
    <property type="match status" value="1"/>
</dbReference>
<dbReference type="STRING" id="1108050.A0A0B7G288"/>
<protein>
    <submittedName>
        <fullName evidence="4">Putative oxidoreductase C736,13</fullName>
    </submittedName>
</protein>
<proteinExistence type="inferred from homology"/>
<dbReference type="EMBL" id="LN679107">
    <property type="protein sequence ID" value="CEL63229.1"/>
    <property type="molecule type" value="Genomic_DNA"/>
</dbReference>
<dbReference type="AlphaFoldDB" id="A0A0B7G288"/>
<organism evidence="4 5">
    <name type="scientific">Thanatephorus cucumeris (strain AG1-IB / isolate 7/3/14)</name>
    <name type="common">Lettuce bottom rot fungus</name>
    <name type="synonym">Rhizoctonia solani</name>
    <dbReference type="NCBI Taxonomy" id="1108050"/>
    <lineage>
        <taxon>Eukaryota</taxon>
        <taxon>Fungi</taxon>
        <taxon>Dikarya</taxon>
        <taxon>Basidiomycota</taxon>
        <taxon>Agaricomycotina</taxon>
        <taxon>Agaricomycetes</taxon>
        <taxon>Cantharellales</taxon>
        <taxon>Ceratobasidiaceae</taxon>
        <taxon>Rhizoctonia</taxon>
        <taxon>Rhizoctonia solani AG-1</taxon>
    </lineage>
</organism>
<dbReference type="PANTHER" id="PTHR24320:SF236">
    <property type="entry name" value="SHORT-CHAIN DEHYDROGENASE-RELATED"/>
    <property type="match status" value="1"/>
</dbReference>
<evidence type="ECO:0000256" key="3">
    <source>
        <dbReference type="ARBA" id="ARBA00023002"/>
    </source>
</evidence>
<gene>
    <name evidence="4" type="ORF">RSOLAG1IB_05271</name>
</gene>
<evidence type="ECO:0000313" key="4">
    <source>
        <dbReference type="EMBL" id="CEL63229.1"/>
    </source>
</evidence>
<dbReference type="PRINTS" id="PR00081">
    <property type="entry name" value="GDHRDH"/>
</dbReference>
<dbReference type="Pfam" id="PF00106">
    <property type="entry name" value="adh_short"/>
    <property type="match status" value="1"/>
</dbReference>
<dbReference type="PANTHER" id="PTHR24320">
    <property type="entry name" value="RETINOL DEHYDROGENASE"/>
    <property type="match status" value="1"/>
</dbReference>
<comment type="similarity">
    <text evidence="1">Belongs to the short-chain dehydrogenases/reductases (SDR) family.</text>
</comment>
<sequence length="225" mass="24419">MGVVYSILVETFPGAPRWSVNDIPDLSGQVVMVTGGNSGMGLELCKALLNKGAKVYMTARDREKADKAIEILKTETSGRSPVFIQLDLADLDSVRRAAENYKSMEEELHVLYNNAGVMISPTDLKTVNGYDLQFGTNVLGPYLFTTLLLSTLIHTAQTSPLAGGTARVINASSSVHWVAPRGGINYASLAPNDKDADKIRYQMGPTSLYAQSKWASGHLSYLFNN</sequence>
<keyword evidence="2" id="KW-0521">NADP</keyword>
<accession>A0A0B7G288</accession>
<dbReference type="Gene3D" id="3.40.50.720">
    <property type="entry name" value="NAD(P)-binding Rossmann-like Domain"/>
    <property type="match status" value="1"/>
</dbReference>
<name>A0A0B7G288_THACB</name>
<dbReference type="Proteomes" id="UP000059188">
    <property type="component" value="Unassembled WGS sequence"/>
</dbReference>
<dbReference type="OrthoDB" id="191139at2759"/>
<dbReference type="InterPro" id="IPR002347">
    <property type="entry name" value="SDR_fam"/>
</dbReference>
<evidence type="ECO:0000313" key="5">
    <source>
        <dbReference type="Proteomes" id="UP000059188"/>
    </source>
</evidence>
<keyword evidence="3" id="KW-0560">Oxidoreductase</keyword>
<dbReference type="GO" id="GO:0016491">
    <property type="term" value="F:oxidoreductase activity"/>
    <property type="evidence" value="ECO:0007669"/>
    <property type="project" value="UniProtKB-KW"/>
</dbReference>
<evidence type="ECO:0000256" key="1">
    <source>
        <dbReference type="ARBA" id="ARBA00006484"/>
    </source>
</evidence>
<keyword evidence="5" id="KW-1185">Reference proteome</keyword>
<evidence type="ECO:0000256" key="2">
    <source>
        <dbReference type="ARBA" id="ARBA00022857"/>
    </source>
</evidence>
<reference evidence="4 5" key="1">
    <citation type="submission" date="2014-11" db="EMBL/GenBank/DDBJ databases">
        <authorList>
            <person name="Wibberg Daniel"/>
        </authorList>
    </citation>
    <scope>NUCLEOTIDE SEQUENCE [LARGE SCALE GENOMIC DNA]</scope>
    <source>
        <strain evidence="4">Rhizoctonia solani AG1-IB 7/3/14</strain>
    </source>
</reference>